<reference evidence="6" key="1">
    <citation type="submission" date="2020-05" db="EMBL/GenBank/DDBJ databases">
        <title>Sulfur intermediates as new biogeochemical hubs in an aquatic model microbial ecosystem.</title>
        <authorList>
            <person name="Vigneron A."/>
        </authorList>
    </citation>
    <scope>NUCLEOTIDE SEQUENCE</scope>
    <source>
        <strain evidence="6">Bin.250</strain>
    </source>
</reference>
<dbReference type="GO" id="GO:0061542">
    <property type="term" value="F:3-demethylubiquinol 3-O-methyltransferase activity"/>
    <property type="evidence" value="ECO:0007669"/>
    <property type="project" value="InterPro"/>
</dbReference>
<feature type="domain" description="Methyltransferase" evidence="5">
    <location>
        <begin position="64"/>
        <end position="100"/>
    </location>
</feature>
<dbReference type="Gene3D" id="3.40.50.150">
    <property type="entry name" value="Vaccinia Virus protein VP39"/>
    <property type="match status" value="1"/>
</dbReference>
<dbReference type="NCBIfam" id="TIGR01983">
    <property type="entry name" value="UbiG"/>
    <property type="match status" value="1"/>
</dbReference>
<proteinExistence type="predicted"/>
<dbReference type="InterPro" id="IPR029063">
    <property type="entry name" value="SAM-dependent_MTases_sf"/>
</dbReference>
<dbReference type="SUPFAM" id="SSF53335">
    <property type="entry name" value="S-adenosyl-L-methionine-dependent methyltransferases"/>
    <property type="match status" value="1"/>
</dbReference>
<name>A0A973A9L7_9GAMM</name>
<protein>
    <submittedName>
        <fullName evidence="6">3-demethylubiquinone-9 3-O-methyltransferase</fullName>
    </submittedName>
</protein>
<keyword evidence="4" id="KW-0949">S-adenosyl-L-methionine</keyword>
<evidence type="ECO:0000259" key="5">
    <source>
        <dbReference type="Pfam" id="PF13649"/>
    </source>
</evidence>
<organism evidence="6 7">
    <name type="scientific">SAR86 cluster bacterium</name>
    <dbReference type="NCBI Taxonomy" id="2030880"/>
    <lineage>
        <taxon>Bacteria</taxon>
        <taxon>Pseudomonadati</taxon>
        <taxon>Pseudomonadota</taxon>
        <taxon>Gammaproteobacteria</taxon>
        <taxon>SAR86 cluster</taxon>
    </lineage>
</organism>
<dbReference type="Proteomes" id="UP000754644">
    <property type="component" value="Unassembled WGS sequence"/>
</dbReference>
<dbReference type="Pfam" id="PF13649">
    <property type="entry name" value="Methyltransf_25"/>
    <property type="match status" value="1"/>
</dbReference>
<dbReference type="GO" id="GO:0010420">
    <property type="term" value="F:polyprenyldihydroxybenzoate methyltransferase activity"/>
    <property type="evidence" value="ECO:0007669"/>
    <property type="project" value="InterPro"/>
</dbReference>
<keyword evidence="2" id="KW-0808">Transferase</keyword>
<accession>A0A973A9L7</accession>
<evidence type="ECO:0000313" key="7">
    <source>
        <dbReference type="Proteomes" id="UP000754644"/>
    </source>
</evidence>
<comment type="caution">
    <text evidence="6">The sequence shown here is derived from an EMBL/GenBank/DDBJ whole genome shotgun (WGS) entry which is preliminary data.</text>
</comment>
<dbReference type="CDD" id="cd02440">
    <property type="entry name" value="AdoMet_MTases"/>
    <property type="match status" value="1"/>
</dbReference>
<evidence type="ECO:0000313" key="6">
    <source>
        <dbReference type="EMBL" id="NQV64876.1"/>
    </source>
</evidence>
<feature type="non-terminal residue" evidence="6">
    <location>
        <position position="100"/>
    </location>
</feature>
<dbReference type="PANTHER" id="PTHR43464">
    <property type="entry name" value="METHYLTRANSFERASE"/>
    <property type="match status" value="1"/>
</dbReference>
<gene>
    <name evidence="6" type="primary">ubiG</name>
    <name evidence="6" type="ORF">HQ497_05870</name>
</gene>
<keyword evidence="3" id="KW-0831">Ubiquinone biosynthesis</keyword>
<dbReference type="InterPro" id="IPR010233">
    <property type="entry name" value="UbiG_MeTrfase"/>
</dbReference>
<evidence type="ECO:0000256" key="4">
    <source>
        <dbReference type="ARBA" id="ARBA00022691"/>
    </source>
</evidence>
<sequence>MNASTILPEELKKFNDLAETWWDESGPMWPLHRLNALRVPFIRAQVQEHLNLAPEATLKNVSMLDVGCGGGILSESMARLGASVHGIDVADRNIYAARQH</sequence>
<dbReference type="EMBL" id="JABMOJ010000217">
    <property type="protein sequence ID" value="NQV64876.1"/>
    <property type="molecule type" value="Genomic_DNA"/>
</dbReference>
<dbReference type="InterPro" id="IPR041698">
    <property type="entry name" value="Methyltransf_25"/>
</dbReference>
<dbReference type="GO" id="GO:0032259">
    <property type="term" value="P:methylation"/>
    <property type="evidence" value="ECO:0007669"/>
    <property type="project" value="UniProtKB-KW"/>
</dbReference>
<evidence type="ECO:0000256" key="1">
    <source>
        <dbReference type="ARBA" id="ARBA00022603"/>
    </source>
</evidence>
<evidence type="ECO:0000256" key="2">
    <source>
        <dbReference type="ARBA" id="ARBA00022679"/>
    </source>
</evidence>
<keyword evidence="1" id="KW-0489">Methyltransferase</keyword>
<evidence type="ECO:0000256" key="3">
    <source>
        <dbReference type="ARBA" id="ARBA00022688"/>
    </source>
</evidence>
<dbReference type="PANTHER" id="PTHR43464:SF19">
    <property type="entry name" value="UBIQUINONE BIOSYNTHESIS O-METHYLTRANSFERASE, MITOCHONDRIAL"/>
    <property type="match status" value="1"/>
</dbReference>
<dbReference type="AlphaFoldDB" id="A0A973A9L7"/>